<dbReference type="EMBL" id="JARBHB010000013">
    <property type="protein sequence ID" value="KAJ8870059.1"/>
    <property type="molecule type" value="Genomic_DNA"/>
</dbReference>
<evidence type="ECO:0000256" key="1">
    <source>
        <dbReference type="SAM" id="MobiDB-lite"/>
    </source>
</evidence>
<name>A0ABQ9GFT0_9NEOP</name>
<protein>
    <recommendedName>
        <fullName evidence="2">PiggyBac transposable element-derived protein domain-containing protein</fullName>
    </recommendedName>
</protein>
<organism evidence="3 4">
    <name type="scientific">Dryococelus australis</name>
    <dbReference type="NCBI Taxonomy" id="614101"/>
    <lineage>
        <taxon>Eukaryota</taxon>
        <taxon>Metazoa</taxon>
        <taxon>Ecdysozoa</taxon>
        <taxon>Arthropoda</taxon>
        <taxon>Hexapoda</taxon>
        <taxon>Insecta</taxon>
        <taxon>Pterygota</taxon>
        <taxon>Neoptera</taxon>
        <taxon>Polyneoptera</taxon>
        <taxon>Phasmatodea</taxon>
        <taxon>Verophasmatodea</taxon>
        <taxon>Anareolatae</taxon>
        <taxon>Phasmatidae</taxon>
        <taxon>Eurycanthinae</taxon>
        <taxon>Dryococelus</taxon>
    </lineage>
</organism>
<gene>
    <name evidence="3" type="ORF">PR048_029070</name>
</gene>
<accession>A0ABQ9GFT0</accession>
<reference evidence="3 4" key="1">
    <citation type="submission" date="2023-02" db="EMBL/GenBank/DDBJ databases">
        <title>LHISI_Scaffold_Assembly.</title>
        <authorList>
            <person name="Stuart O.P."/>
            <person name="Cleave R."/>
            <person name="Magrath M.J.L."/>
            <person name="Mikheyev A.S."/>
        </authorList>
    </citation>
    <scope>NUCLEOTIDE SEQUENCE [LARGE SCALE GENOMIC DNA]</scope>
    <source>
        <strain evidence="3">Daus_M_001</strain>
        <tissue evidence="3">Leg muscle</tissue>
    </source>
</reference>
<comment type="caution">
    <text evidence="3">The sequence shown here is derived from an EMBL/GenBank/DDBJ whole genome shotgun (WGS) entry which is preliminary data.</text>
</comment>
<dbReference type="Proteomes" id="UP001159363">
    <property type="component" value="Chromosome 12"/>
</dbReference>
<evidence type="ECO:0000259" key="2">
    <source>
        <dbReference type="Pfam" id="PF13843"/>
    </source>
</evidence>
<dbReference type="InterPro" id="IPR029526">
    <property type="entry name" value="PGBD"/>
</dbReference>
<feature type="compositionally biased region" description="Basic and acidic residues" evidence="1">
    <location>
        <begin position="82"/>
        <end position="96"/>
    </location>
</feature>
<proteinExistence type="predicted"/>
<keyword evidence="4" id="KW-1185">Reference proteome</keyword>
<evidence type="ECO:0000313" key="3">
    <source>
        <dbReference type="EMBL" id="KAJ8870059.1"/>
    </source>
</evidence>
<dbReference type="Pfam" id="PF13843">
    <property type="entry name" value="DDE_Tnp_1_7"/>
    <property type="match status" value="1"/>
</dbReference>
<feature type="region of interest" description="Disordered" evidence="1">
    <location>
        <begin position="72"/>
        <end position="114"/>
    </location>
</feature>
<evidence type="ECO:0000313" key="4">
    <source>
        <dbReference type="Proteomes" id="UP001159363"/>
    </source>
</evidence>
<feature type="domain" description="PiggyBac transposable element-derived protein" evidence="2">
    <location>
        <begin position="1"/>
        <end position="58"/>
    </location>
</feature>
<sequence>MDNNYNSVGIARDLLQHKIRICGTIRKNRGLSRNLQVAGKNMKRGESKSRRSGDVILLIAASFVEPQALEEDVGHVPSNRPPHKDIVGRLSGDMKSHRLVPTQPTEKKKSPNRHCRVCLQNKQRGDS</sequence>